<comment type="similarity">
    <text evidence="1">Belongs to the universal ribosomal protein uS8 family.</text>
</comment>
<dbReference type="GO" id="GO:0005840">
    <property type="term" value="C:ribosome"/>
    <property type="evidence" value="ECO:0007669"/>
    <property type="project" value="UniProtKB-KW"/>
</dbReference>
<protein>
    <recommendedName>
        <fullName evidence="7">30S ribosomal protein S8</fullName>
    </recommendedName>
</protein>
<keyword evidence="3" id="KW-0694">RNA-binding</keyword>
<comment type="caution">
    <text evidence="6">The sequence shown here is derived from an EMBL/GenBank/DDBJ whole genome shotgun (WGS) entry which is preliminary data.</text>
</comment>
<dbReference type="SUPFAM" id="SSF56047">
    <property type="entry name" value="Ribosomal protein S8"/>
    <property type="match status" value="1"/>
</dbReference>
<dbReference type="NCBIfam" id="NF001109">
    <property type="entry name" value="PRK00136.1"/>
    <property type="match status" value="1"/>
</dbReference>
<name>X1K2G1_9ZZZZ</name>
<dbReference type="PANTHER" id="PTHR11758">
    <property type="entry name" value="40S RIBOSOMAL PROTEIN S15A"/>
    <property type="match status" value="1"/>
</dbReference>
<evidence type="ECO:0000256" key="3">
    <source>
        <dbReference type="ARBA" id="ARBA00022884"/>
    </source>
</evidence>
<sequence>GQLVGTLVPKGDNKMLTDSIADLLTRIRNANAVSNTKVELPGSNLKEAITRVLQKEGFIKGHRVITTRGKKRVLQIYLKYSDGGEKIITHLERISKPGRRRYVRKNEIPWVLNGLGICILSTPKGILAGEEARRMGVGGEILCDVW</sequence>
<dbReference type="InterPro" id="IPR000630">
    <property type="entry name" value="Ribosomal_uS8"/>
</dbReference>
<dbReference type="GO" id="GO:0003735">
    <property type="term" value="F:structural constituent of ribosome"/>
    <property type="evidence" value="ECO:0007669"/>
    <property type="project" value="InterPro"/>
</dbReference>
<evidence type="ECO:0000313" key="6">
    <source>
        <dbReference type="EMBL" id="GAH76268.1"/>
    </source>
</evidence>
<dbReference type="PROSITE" id="PS00053">
    <property type="entry name" value="RIBOSOMAL_S8"/>
    <property type="match status" value="1"/>
</dbReference>
<feature type="non-terminal residue" evidence="6">
    <location>
        <position position="1"/>
    </location>
</feature>
<evidence type="ECO:0000256" key="5">
    <source>
        <dbReference type="ARBA" id="ARBA00023274"/>
    </source>
</evidence>
<reference evidence="6" key="1">
    <citation type="journal article" date="2014" name="Front. Microbiol.">
        <title>High frequency of phylogenetically diverse reductive dehalogenase-homologous genes in deep subseafloor sedimentary metagenomes.</title>
        <authorList>
            <person name="Kawai M."/>
            <person name="Futagami T."/>
            <person name="Toyoda A."/>
            <person name="Takaki Y."/>
            <person name="Nishi S."/>
            <person name="Hori S."/>
            <person name="Arai W."/>
            <person name="Tsubouchi T."/>
            <person name="Morono Y."/>
            <person name="Uchiyama I."/>
            <person name="Ito T."/>
            <person name="Fujiyama A."/>
            <person name="Inagaki F."/>
            <person name="Takami H."/>
        </authorList>
    </citation>
    <scope>NUCLEOTIDE SEQUENCE</scope>
    <source>
        <strain evidence="6">Expedition CK06-06</strain>
    </source>
</reference>
<dbReference type="Gene3D" id="3.30.1370.30">
    <property type="match status" value="1"/>
</dbReference>
<keyword evidence="4" id="KW-0689">Ribosomal protein</keyword>
<dbReference type="GO" id="GO:0006412">
    <property type="term" value="P:translation"/>
    <property type="evidence" value="ECO:0007669"/>
    <property type="project" value="InterPro"/>
</dbReference>
<evidence type="ECO:0000256" key="2">
    <source>
        <dbReference type="ARBA" id="ARBA00022730"/>
    </source>
</evidence>
<evidence type="ECO:0000256" key="1">
    <source>
        <dbReference type="ARBA" id="ARBA00006471"/>
    </source>
</evidence>
<evidence type="ECO:0000256" key="4">
    <source>
        <dbReference type="ARBA" id="ARBA00022980"/>
    </source>
</evidence>
<dbReference type="FunFam" id="3.30.1370.30:FF:000002">
    <property type="entry name" value="30S ribosomal protein S8"/>
    <property type="match status" value="1"/>
</dbReference>
<proteinExistence type="inferred from homology"/>
<accession>X1K2G1</accession>
<dbReference type="Pfam" id="PF00410">
    <property type="entry name" value="Ribosomal_S8"/>
    <property type="match status" value="1"/>
</dbReference>
<gene>
    <name evidence="6" type="ORF">S03H2_42566</name>
</gene>
<dbReference type="AlphaFoldDB" id="X1K2G1"/>
<dbReference type="InterPro" id="IPR047863">
    <property type="entry name" value="Ribosomal_uS8_CS"/>
</dbReference>
<dbReference type="GO" id="GO:0005737">
    <property type="term" value="C:cytoplasm"/>
    <property type="evidence" value="ECO:0007669"/>
    <property type="project" value="UniProtKB-ARBA"/>
</dbReference>
<organism evidence="6">
    <name type="scientific">marine sediment metagenome</name>
    <dbReference type="NCBI Taxonomy" id="412755"/>
    <lineage>
        <taxon>unclassified sequences</taxon>
        <taxon>metagenomes</taxon>
        <taxon>ecological metagenomes</taxon>
    </lineage>
</organism>
<dbReference type="GO" id="GO:1990904">
    <property type="term" value="C:ribonucleoprotein complex"/>
    <property type="evidence" value="ECO:0007669"/>
    <property type="project" value="UniProtKB-KW"/>
</dbReference>
<evidence type="ECO:0008006" key="7">
    <source>
        <dbReference type="Google" id="ProtNLM"/>
    </source>
</evidence>
<dbReference type="InterPro" id="IPR035987">
    <property type="entry name" value="Ribosomal_uS8_sf"/>
</dbReference>
<dbReference type="FunFam" id="3.30.1490.10:FF:000001">
    <property type="entry name" value="30S ribosomal protein S8"/>
    <property type="match status" value="1"/>
</dbReference>
<dbReference type="EMBL" id="BARU01026509">
    <property type="protein sequence ID" value="GAH76268.1"/>
    <property type="molecule type" value="Genomic_DNA"/>
</dbReference>
<dbReference type="GO" id="GO:0019843">
    <property type="term" value="F:rRNA binding"/>
    <property type="evidence" value="ECO:0007669"/>
    <property type="project" value="UniProtKB-KW"/>
</dbReference>
<dbReference type="HAMAP" id="MF_01302_B">
    <property type="entry name" value="Ribosomal_uS8_B"/>
    <property type="match status" value="1"/>
</dbReference>
<keyword evidence="5" id="KW-0687">Ribonucleoprotein</keyword>
<keyword evidence="2" id="KW-0699">rRNA-binding</keyword>
<dbReference type="Gene3D" id="3.30.1490.10">
    <property type="match status" value="1"/>
</dbReference>